<dbReference type="Gene3D" id="1.10.3880.10">
    <property type="entry name" value="Fe(II) trafficking protein YggX"/>
    <property type="match status" value="1"/>
</dbReference>
<dbReference type="Pfam" id="PF04362">
    <property type="entry name" value="Iron_traffic"/>
    <property type="match status" value="1"/>
</dbReference>
<comment type="function">
    <text evidence="2">Could be a mediator in iron transactions between iron acquisition and iron-requiring processes, such as synthesis and/or repair of Fe-S clusters in biosynthetic enzymes. Necessary to maintain high levels of aconitase under oxidative stress.</text>
</comment>
<dbReference type="PANTHER" id="PTHR36965:SF1">
    <property type="entry name" value="FE(2+)-TRAFFICKING PROTEIN-RELATED"/>
    <property type="match status" value="1"/>
</dbReference>
<dbReference type="InterPro" id="IPR007457">
    <property type="entry name" value="Fe_traffick_prot_YggX"/>
</dbReference>
<dbReference type="HAMAP" id="MF_00686">
    <property type="entry name" value="Fe_traffic_YggX"/>
    <property type="match status" value="1"/>
</dbReference>
<keyword evidence="1 5" id="KW-0408">Iron</keyword>
<sequence>MSDRVVFCARLQCEAKGLAKPPYPGALGQRIFEQISESAWLAWRSHQTMLINEYRLSPIDPKARQFLETEMEKFLFGGEVTQPEGYVPPEA</sequence>
<accession>A0A191ZKB4</accession>
<dbReference type="InterPro" id="IPR036766">
    <property type="entry name" value="Fe_traffick_prot_YggX_sf"/>
</dbReference>
<dbReference type="GO" id="GO:0034599">
    <property type="term" value="P:cellular response to oxidative stress"/>
    <property type="evidence" value="ECO:0007669"/>
    <property type="project" value="TreeGrafter"/>
</dbReference>
<dbReference type="GO" id="GO:0005506">
    <property type="term" value="F:iron ion binding"/>
    <property type="evidence" value="ECO:0007669"/>
    <property type="project" value="UniProtKB-UniRule"/>
</dbReference>
<dbReference type="SUPFAM" id="SSF111148">
    <property type="entry name" value="YggX-like"/>
    <property type="match status" value="1"/>
</dbReference>
<dbReference type="Proteomes" id="UP000078596">
    <property type="component" value="Chromosome"/>
</dbReference>
<proteinExistence type="inferred from homology"/>
<dbReference type="AlphaFoldDB" id="A0A191ZKB4"/>
<protein>
    <recommendedName>
        <fullName evidence="4 5">Probable Fe(2+)-trafficking protein</fullName>
    </recommendedName>
</protein>
<name>A0A191ZKB4_9GAMM</name>
<keyword evidence="7" id="KW-1185">Reference proteome</keyword>
<dbReference type="PIRSF" id="PIRSF029827">
    <property type="entry name" value="Fe_traffic_YggX"/>
    <property type="match status" value="1"/>
</dbReference>
<dbReference type="GO" id="GO:0005829">
    <property type="term" value="C:cytosol"/>
    <property type="evidence" value="ECO:0007669"/>
    <property type="project" value="TreeGrafter"/>
</dbReference>
<evidence type="ECO:0000256" key="5">
    <source>
        <dbReference type="HAMAP-Rule" id="MF_00686"/>
    </source>
</evidence>
<comment type="similarity">
    <text evidence="3 5">Belongs to the Fe(2+)-trafficking protein family.</text>
</comment>
<evidence type="ECO:0000313" key="6">
    <source>
        <dbReference type="EMBL" id="ANJ68346.1"/>
    </source>
</evidence>
<evidence type="ECO:0000256" key="2">
    <source>
        <dbReference type="ARBA" id="ARBA00053793"/>
    </source>
</evidence>
<dbReference type="KEGG" id="haz:A9404_07290"/>
<dbReference type="EMBL" id="CP016027">
    <property type="protein sequence ID" value="ANJ68346.1"/>
    <property type="molecule type" value="Genomic_DNA"/>
</dbReference>
<evidence type="ECO:0000256" key="4">
    <source>
        <dbReference type="ARBA" id="ARBA00070403"/>
    </source>
</evidence>
<dbReference type="STRING" id="1860122.A9404_07290"/>
<evidence type="ECO:0000256" key="1">
    <source>
        <dbReference type="ARBA" id="ARBA00023004"/>
    </source>
</evidence>
<dbReference type="FunFam" id="1.10.3880.10:FF:000001">
    <property type="entry name" value="Probable Fe(2+)-trafficking protein"/>
    <property type="match status" value="1"/>
</dbReference>
<gene>
    <name evidence="6" type="ORF">A9404_07290</name>
</gene>
<evidence type="ECO:0000256" key="3">
    <source>
        <dbReference type="ARBA" id="ARBA00061679"/>
    </source>
</evidence>
<reference evidence="6 7" key="1">
    <citation type="submission" date="2016-06" db="EMBL/GenBank/DDBJ databases">
        <title>Insight into the functional genes involving in sulfur oxidation in Pearl River water.</title>
        <authorList>
            <person name="Luo J."/>
            <person name="Tan X."/>
            <person name="Lin W."/>
        </authorList>
    </citation>
    <scope>NUCLEOTIDE SEQUENCE [LARGE SCALE GENOMIC DNA]</scope>
    <source>
        <strain evidence="6 7">LS2</strain>
    </source>
</reference>
<dbReference type="OrthoDB" id="9804318at2"/>
<evidence type="ECO:0000313" key="7">
    <source>
        <dbReference type="Proteomes" id="UP000078596"/>
    </source>
</evidence>
<dbReference type="NCBIfam" id="NF003817">
    <property type="entry name" value="PRK05408.1"/>
    <property type="match status" value="1"/>
</dbReference>
<organism evidence="6 7">
    <name type="scientific">Halothiobacillus diazotrophicus</name>
    <dbReference type="NCBI Taxonomy" id="1860122"/>
    <lineage>
        <taxon>Bacteria</taxon>
        <taxon>Pseudomonadati</taxon>
        <taxon>Pseudomonadota</taxon>
        <taxon>Gammaproteobacteria</taxon>
        <taxon>Chromatiales</taxon>
        <taxon>Halothiobacillaceae</taxon>
        <taxon>Halothiobacillus</taxon>
    </lineage>
</organism>
<dbReference type="PANTHER" id="PTHR36965">
    <property type="entry name" value="FE(2+)-TRAFFICKING PROTEIN-RELATED"/>
    <property type="match status" value="1"/>
</dbReference>
<dbReference type="RefSeq" id="WP_066102990.1">
    <property type="nucleotide sequence ID" value="NZ_CP016027.1"/>
</dbReference>